<protein>
    <recommendedName>
        <fullName evidence="3">DUF507 domain-containing protein</fullName>
    </recommendedName>
</protein>
<dbReference type="EMBL" id="PDPS01000028">
    <property type="protein sequence ID" value="PID57201.1"/>
    <property type="molecule type" value="Genomic_DNA"/>
</dbReference>
<gene>
    <name evidence="1" type="ORF">CSB45_08205</name>
</gene>
<evidence type="ECO:0000313" key="1">
    <source>
        <dbReference type="EMBL" id="PID57201.1"/>
    </source>
</evidence>
<name>A0A2G6E610_9BACT</name>
<dbReference type="Pfam" id="PF04368">
    <property type="entry name" value="DUF507"/>
    <property type="match status" value="1"/>
</dbReference>
<sequence>MRLSHDKIMHLSHLLADALYHTDLLTCLVEKNSLRKEIADTMLEDLHVEDEVDQEVRQILHSYKRSIQEGSREWDVMYHKTFEDQMKKRGKLV</sequence>
<dbReference type="InterPro" id="IPR007463">
    <property type="entry name" value="DUF507"/>
</dbReference>
<reference evidence="1 2" key="1">
    <citation type="submission" date="2017-10" db="EMBL/GenBank/DDBJ databases">
        <title>Novel microbial diversity and functional potential in the marine mammal oral microbiome.</title>
        <authorList>
            <person name="Dudek N.K."/>
            <person name="Sun C.L."/>
            <person name="Burstein D."/>
            <person name="Kantor R.S."/>
            <person name="Aliaga Goltsman D.S."/>
            <person name="Bik E.M."/>
            <person name="Thomas B.C."/>
            <person name="Banfield J.F."/>
            <person name="Relman D.A."/>
        </authorList>
    </citation>
    <scope>NUCLEOTIDE SEQUENCE [LARGE SCALE GENOMIC DNA]</scope>
    <source>
        <strain evidence="1">DOLZORAL124_49_17</strain>
    </source>
</reference>
<comment type="caution">
    <text evidence="1">The sequence shown here is derived from an EMBL/GenBank/DDBJ whole genome shotgun (WGS) entry which is preliminary data.</text>
</comment>
<dbReference type="AlphaFoldDB" id="A0A2G6E610"/>
<evidence type="ECO:0000313" key="2">
    <source>
        <dbReference type="Proteomes" id="UP000229740"/>
    </source>
</evidence>
<evidence type="ECO:0008006" key="3">
    <source>
        <dbReference type="Google" id="ProtNLM"/>
    </source>
</evidence>
<organism evidence="1 2">
    <name type="scientific">candidate division KSB3 bacterium</name>
    <dbReference type="NCBI Taxonomy" id="2044937"/>
    <lineage>
        <taxon>Bacteria</taxon>
        <taxon>candidate division KSB3</taxon>
    </lineage>
</organism>
<proteinExistence type="predicted"/>
<dbReference type="Proteomes" id="UP000229740">
    <property type="component" value="Unassembled WGS sequence"/>
</dbReference>
<accession>A0A2G6E610</accession>